<keyword evidence="8" id="KW-1185">Reference proteome</keyword>
<dbReference type="PANTHER" id="PTHR18359:SF0">
    <property type="entry name" value="U3 SMALL NUCLEOLAR RNA-ASSOCIATED PROTEIN 18 HOMOLOG"/>
    <property type="match status" value="1"/>
</dbReference>
<keyword evidence="2" id="KW-0698">rRNA processing</keyword>
<feature type="compositionally biased region" description="Polar residues" evidence="6">
    <location>
        <begin position="51"/>
        <end position="60"/>
    </location>
</feature>
<protein>
    <submittedName>
        <fullName evidence="7">Oidioi.mRNA.OKI2018_I69.XSR.g14131.t1.cds</fullName>
    </submittedName>
</protein>
<dbReference type="SUPFAM" id="SSF50978">
    <property type="entry name" value="WD40 repeat-like"/>
    <property type="match status" value="1"/>
</dbReference>
<dbReference type="EMBL" id="OU015569">
    <property type="protein sequence ID" value="CAG5095315.1"/>
    <property type="molecule type" value="Genomic_DNA"/>
</dbReference>
<evidence type="ECO:0000313" key="8">
    <source>
        <dbReference type="Proteomes" id="UP001158576"/>
    </source>
</evidence>
<dbReference type="Proteomes" id="UP001158576">
    <property type="component" value="Chromosome XSR"/>
</dbReference>
<sequence>MIKNKRKAAIVLKKNNEERKDDEQNANKSDSDSESEESLMERLFGKKMKQSVVSTASSEVIDSDNEETSETPVKTVQEQTPPTVDEDEEDCVWHDEDDDVERKKVAEMKFAEFSGAWLNVKPVAEDEENFSGKIFSKRRGVLPQGEIDIEEVGTLVIGGLGGLPISGFDFHPHAPAAMLTQADTLAMFKIDGRENPLLQAIRLDNFHIKCARIISRNECLATSHVQWFYSHDLESGAITRTPFIKGRDRKHRVEQFYTSYESKYLAFTSRDGPIHIVSKKNKEVVGVLQSATEQNVDVKMSKDGNRMWTLSECGQVMTFDLRKMEPVHSFQDMAGCTSLGVNDQETIFSIGSTSGLINLYDETCMTKEYPDCLKTLKNLRAPVTFQKFNSTGELGIFGSELLPDQARLLHCHSQSVIRNFPGQRKLDTISQGGFSPKSGFMAIGNRRMQLFKLNHYPNY</sequence>
<evidence type="ECO:0000256" key="1">
    <source>
        <dbReference type="ARBA" id="ARBA00004604"/>
    </source>
</evidence>
<dbReference type="Gene3D" id="2.130.10.10">
    <property type="entry name" value="YVTN repeat-like/Quinoprotein amine dehydrogenase"/>
    <property type="match status" value="1"/>
</dbReference>
<keyword evidence="5" id="KW-0539">Nucleus</keyword>
<gene>
    <name evidence="7" type="ORF">OKIOD_LOCUS5689</name>
</gene>
<feature type="region of interest" description="Disordered" evidence="6">
    <location>
        <begin position="1"/>
        <end position="89"/>
    </location>
</feature>
<evidence type="ECO:0000256" key="3">
    <source>
        <dbReference type="ARBA" id="ARBA00022574"/>
    </source>
</evidence>
<keyword evidence="3" id="KW-0853">WD repeat</keyword>
<name>A0ABN7SCY3_OIKDI</name>
<comment type="subcellular location">
    <subcellularLocation>
        <location evidence="1">Nucleus</location>
        <location evidence="1">Nucleolus</location>
    </subcellularLocation>
</comment>
<dbReference type="PANTHER" id="PTHR18359">
    <property type="entry name" value="WD-REPEAT PROTEIN-RELATED"/>
    <property type="match status" value="1"/>
</dbReference>
<organism evidence="7 8">
    <name type="scientific">Oikopleura dioica</name>
    <name type="common">Tunicate</name>
    <dbReference type="NCBI Taxonomy" id="34765"/>
    <lineage>
        <taxon>Eukaryota</taxon>
        <taxon>Metazoa</taxon>
        <taxon>Chordata</taxon>
        <taxon>Tunicata</taxon>
        <taxon>Appendicularia</taxon>
        <taxon>Copelata</taxon>
        <taxon>Oikopleuridae</taxon>
        <taxon>Oikopleura</taxon>
    </lineage>
</organism>
<feature type="compositionally biased region" description="Basic and acidic residues" evidence="6">
    <location>
        <begin position="14"/>
        <end position="31"/>
    </location>
</feature>
<evidence type="ECO:0000256" key="4">
    <source>
        <dbReference type="ARBA" id="ARBA00022737"/>
    </source>
</evidence>
<proteinExistence type="predicted"/>
<keyword evidence="4" id="KW-0677">Repeat</keyword>
<evidence type="ECO:0000256" key="5">
    <source>
        <dbReference type="ARBA" id="ARBA00023242"/>
    </source>
</evidence>
<dbReference type="InterPro" id="IPR045161">
    <property type="entry name" value="Utp18"/>
</dbReference>
<evidence type="ECO:0000256" key="2">
    <source>
        <dbReference type="ARBA" id="ARBA00022552"/>
    </source>
</evidence>
<reference evidence="7 8" key="1">
    <citation type="submission" date="2021-04" db="EMBL/GenBank/DDBJ databases">
        <authorList>
            <person name="Bliznina A."/>
        </authorList>
    </citation>
    <scope>NUCLEOTIDE SEQUENCE [LARGE SCALE GENOMIC DNA]</scope>
</reference>
<dbReference type="InterPro" id="IPR036322">
    <property type="entry name" value="WD40_repeat_dom_sf"/>
</dbReference>
<evidence type="ECO:0000313" key="7">
    <source>
        <dbReference type="EMBL" id="CAG5095315.1"/>
    </source>
</evidence>
<feature type="compositionally biased region" description="Polar residues" evidence="6">
    <location>
        <begin position="70"/>
        <end position="82"/>
    </location>
</feature>
<dbReference type="InterPro" id="IPR015943">
    <property type="entry name" value="WD40/YVTN_repeat-like_dom_sf"/>
</dbReference>
<evidence type="ECO:0000256" key="6">
    <source>
        <dbReference type="SAM" id="MobiDB-lite"/>
    </source>
</evidence>
<accession>A0ABN7SCY3</accession>